<dbReference type="InterPro" id="IPR011608">
    <property type="entry name" value="PRD"/>
</dbReference>
<evidence type="ECO:0000259" key="7">
    <source>
        <dbReference type="PROSITE" id="PS51099"/>
    </source>
</evidence>
<dbReference type="InterPro" id="IPR036634">
    <property type="entry name" value="PRD_sf"/>
</dbReference>
<dbReference type="SUPFAM" id="SSF52794">
    <property type="entry name" value="PTS system IIB component-like"/>
    <property type="match status" value="1"/>
</dbReference>
<proteinExistence type="predicted"/>
<dbReference type="Pfam" id="PF05043">
    <property type="entry name" value="Mga"/>
    <property type="match status" value="1"/>
</dbReference>
<feature type="domain" description="PRD" evidence="8">
    <location>
        <begin position="201"/>
        <end position="306"/>
    </location>
</feature>
<dbReference type="InterPro" id="IPR036388">
    <property type="entry name" value="WH-like_DNA-bd_sf"/>
</dbReference>
<dbReference type="EMBL" id="JAIQUM010000115">
    <property type="protein sequence ID" value="MBZ5753494.1"/>
    <property type="molecule type" value="Genomic_DNA"/>
</dbReference>
<keyword evidence="1" id="KW-0808">Transferase</keyword>
<comment type="caution">
    <text evidence="9">The sequence shown here is derived from an EMBL/GenBank/DDBJ whole genome shotgun (WGS) entry which is preliminary data.</text>
</comment>
<organism evidence="9 10">
    <name type="scientific">Metabacillus rhizolycopersici</name>
    <dbReference type="NCBI Taxonomy" id="2875709"/>
    <lineage>
        <taxon>Bacteria</taxon>
        <taxon>Bacillati</taxon>
        <taxon>Bacillota</taxon>
        <taxon>Bacilli</taxon>
        <taxon>Bacillales</taxon>
        <taxon>Bacillaceae</taxon>
        <taxon>Metabacillus</taxon>
    </lineage>
</organism>
<dbReference type="SUPFAM" id="SSF55804">
    <property type="entry name" value="Phoshotransferase/anion transport protein"/>
    <property type="match status" value="1"/>
</dbReference>
<evidence type="ECO:0000313" key="9">
    <source>
        <dbReference type="EMBL" id="MBZ5753494.1"/>
    </source>
</evidence>
<sequence length="707" mass="80509">MYISARERLILEILLTKKEEVAVKDLAYEIDVSVRTIHRDIKGIEDILKDYDLGLVKKSGVGIQITGEQVKIEELKFSLFNLAYNEYTPGERQMMVLCTLLESTEPVKLIALANDLNVTIATISNDLTKLEDRLKVFDLSIIRKRGYGVEIVGNETGKRRAMSSVIADNLDEVEFLSLVRENIQKKSIQQTDSISERLLGLVDKKKLLIVEKVIDEINEELPYSIADSAYIGLVVHLALAIERILQGENINIDQAYLERLQTAPEYKIAEKIIDKLTKIFKFPIPIAEVGYITMHLQGAKLRHDKEYLIEESSFQVAIKAKSLIQFLEEQLNYDLISDNSLFQGLVAHLKPAIYRIKQNMGITNPLLQKIKEDYADLFVIVKEGVEKIFSDLTVPDEEIGYLVMHFGSALLRNEGTGNLSALIICSSGIGTSKMLATRLWQELPEIKRLKNVSLFELNQINTADFDLIISTINLPNLSKEYIVVSPILKKEEIEKLRSYIREQTYMKGIYKKVPLTEIKIPDSKNKEQTIERMESIHLYSDIILTVLRGFQILHSVGPQTVDHVLEEACMTLYKKEIILDVKLVIKALLEREKLGGLGIPNTKLVLFHSRSEYVLRPSFTIFSLEKPIQVKTMDQTEMEADSILLLLSPEQFSSQGLEVLSYISSLIIENEHSISLFESKNASSISSYMAVKFEQFLDEKIKEMRNI</sequence>
<dbReference type="Pfam" id="PF00359">
    <property type="entry name" value="PTS_EIIA_2"/>
    <property type="match status" value="1"/>
</dbReference>
<evidence type="ECO:0000256" key="3">
    <source>
        <dbReference type="ARBA" id="ARBA00023015"/>
    </source>
</evidence>
<evidence type="ECO:0000256" key="4">
    <source>
        <dbReference type="ARBA" id="ARBA00023159"/>
    </source>
</evidence>
<evidence type="ECO:0000313" key="10">
    <source>
        <dbReference type="Proteomes" id="UP001165287"/>
    </source>
</evidence>
<dbReference type="InterPro" id="IPR013011">
    <property type="entry name" value="PTS_EIIB_2"/>
</dbReference>
<evidence type="ECO:0000259" key="8">
    <source>
        <dbReference type="PROSITE" id="PS51372"/>
    </source>
</evidence>
<keyword evidence="10" id="KW-1185">Reference proteome</keyword>
<keyword evidence="4" id="KW-0010">Activator</keyword>
<dbReference type="PROSITE" id="PS51094">
    <property type="entry name" value="PTS_EIIA_TYPE_2"/>
    <property type="match status" value="1"/>
</dbReference>
<dbReference type="Gene3D" id="3.40.930.10">
    <property type="entry name" value="Mannitol-specific EII, Chain A"/>
    <property type="match status" value="1"/>
</dbReference>
<evidence type="ECO:0000256" key="5">
    <source>
        <dbReference type="ARBA" id="ARBA00023163"/>
    </source>
</evidence>
<gene>
    <name evidence="9" type="ORF">K9V48_25545</name>
</gene>
<feature type="domain" description="PTS EIIA type-2" evidence="6">
    <location>
        <begin position="545"/>
        <end position="692"/>
    </location>
</feature>
<dbReference type="Proteomes" id="UP001165287">
    <property type="component" value="Unassembled WGS sequence"/>
</dbReference>
<dbReference type="InterPro" id="IPR013196">
    <property type="entry name" value="HTH_11"/>
</dbReference>
<evidence type="ECO:0000256" key="1">
    <source>
        <dbReference type="ARBA" id="ARBA00022679"/>
    </source>
</evidence>
<dbReference type="PANTHER" id="PTHR30185:SF18">
    <property type="entry name" value="TRANSCRIPTIONAL REGULATOR MTLR"/>
    <property type="match status" value="1"/>
</dbReference>
<feature type="domain" description="PTS EIIB type-2" evidence="7">
    <location>
        <begin position="419"/>
        <end position="508"/>
    </location>
</feature>
<dbReference type="RefSeq" id="WP_224141912.1">
    <property type="nucleotide sequence ID" value="NZ_JAIQUM010000115.1"/>
</dbReference>
<dbReference type="InterPro" id="IPR050661">
    <property type="entry name" value="BglG_antiterminators"/>
</dbReference>
<dbReference type="Pfam" id="PF00874">
    <property type="entry name" value="PRD"/>
    <property type="match status" value="2"/>
</dbReference>
<dbReference type="PROSITE" id="PS51099">
    <property type="entry name" value="PTS_EIIB_TYPE_2"/>
    <property type="match status" value="1"/>
</dbReference>
<accession>A0ABS7UZP1</accession>
<evidence type="ECO:0000256" key="2">
    <source>
        <dbReference type="ARBA" id="ARBA00022737"/>
    </source>
</evidence>
<dbReference type="SUPFAM" id="SSF63520">
    <property type="entry name" value="PTS-regulatory domain, PRD"/>
    <property type="match status" value="2"/>
</dbReference>
<dbReference type="Gene3D" id="3.40.50.2300">
    <property type="match status" value="1"/>
</dbReference>
<reference evidence="9" key="1">
    <citation type="submission" date="2024-05" db="EMBL/GenBank/DDBJ databases">
        <title>Metabacillus sp. nov., isolated from the rhizosphere soil of tomato plants.</title>
        <authorList>
            <person name="Ma R."/>
        </authorList>
    </citation>
    <scope>NUCLEOTIDE SEQUENCE</scope>
    <source>
        <strain evidence="9">DBTR6</strain>
    </source>
</reference>
<dbReference type="Pfam" id="PF08279">
    <property type="entry name" value="HTH_11"/>
    <property type="match status" value="1"/>
</dbReference>
<evidence type="ECO:0000259" key="6">
    <source>
        <dbReference type="PROSITE" id="PS51094"/>
    </source>
</evidence>
<dbReference type="Gene3D" id="1.10.10.10">
    <property type="entry name" value="Winged helix-like DNA-binding domain superfamily/Winged helix DNA-binding domain"/>
    <property type="match status" value="2"/>
</dbReference>
<dbReference type="Gene3D" id="1.10.1790.10">
    <property type="entry name" value="PRD domain"/>
    <property type="match status" value="2"/>
</dbReference>
<dbReference type="PROSITE" id="PS51372">
    <property type="entry name" value="PRD_2"/>
    <property type="match status" value="2"/>
</dbReference>
<dbReference type="SUPFAM" id="SSF46785">
    <property type="entry name" value="Winged helix' DNA-binding domain"/>
    <property type="match status" value="2"/>
</dbReference>
<dbReference type="InterPro" id="IPR036390">
    <property type="entry name" value="WH_DNA-bd_sf"/>
</dbReference>
<name>A0ABS7UZP1_9BACI</name>
<keyword evidence="2" id="KW-0677">Repeat</keyword>
<feature type="domain" description="PRD" evidence="8">
    <location>
        <begin position="311"/>
        <end position="416"/>
    </location>
</feature>
<keyword evidence="5" id="KW-0804">Transcription</keyword>
<dbReference type="InterPro" id="IPR016152">
    <property type="entry name" value="PTrfase/Anion_transptr"/>
</dbReference>
<keyword evidence="3" id="KW-0805">Transcription regulation</keyword>
<dbReference type="PANTHER" id="PTHR30185">
    <property type="entry name" value="CRYPTIC BETA-GLUCOSIDE BGL OPERON ANTITERMINATOR"/>
    <property type="match status" value="1"/>
</dbReference>
<dbReference type="InterPro" id="IPR002178">
    <property type="entry name" value="PTS_EIIA_type-2_dom"/>
</dbReference>
<dbReference type="InterPro" id="IPR007737">
    <property type="entry name" value="Mga_HTH"/>
</dbReference>
<protein>
    <submittedName>
        <fullName evidence="9">BglG family transcription antiterminator</fullName>
    </submittedName>
</protein>
<dbReference type="InterPro" id="IPR036095">
    <property type="entry name" value="PTS_EIIB-like_sf"/>
</dbReference>
<dbReference type="CDD" id="cd05568">
    <property type="entry name" value="PTS_IIB_bgl_like"/>
    <property type="match status" value="1"/>
</dbReference>